<evidence type="ECO:0000313" key="1">
    <source>
        <dbReference type="EMBL" id="KFM99515.1"/>
    </source>
</evidence>
<organism evidence="1 2">
    <name type="scientific">Bacillus clarus</name>
    <dbReference type="NCBI Taxonomy" id="2338372"/>
    <lineage>
        <taxon>Bacteria</taxon>
        <taxon>Bacillati</taxon>
        <taxon>Bacillota</taxon>
        <taxon>Bacilli</taxon>
        <taxon>Bacillales</taxon>
        <taxon>Bacillaceae</taxon>
        <taxon>Bacillus</taxon>
        <taxon>Bacillus cereus group</taxon>
    </lineage>
</organism>
<protein>
    <submittedName>
        <fullName evidence="1">Uncharacterized protein</fullName>
    </submittedName>
</protein>
<gene>
    <name evidence="1" type="ORF">DJ93_1851</name>
</gene>
<reference evidence="1 2" key="1">
    <citation type="submission" date="2014-04" db="EMBL/GenBank/DDBJ databases">
        <authorList>
            <person name="Bishop-Lilly K.A."/>
            <person name="Broomall S.M."/>
            <person name="Chain P.S."/>
            <person name="Chertkov O."/>
            <person name="Coyne S.R."/>
            <person name="Daligault H.E."/>
            <person name="Davenport K.W."/>
            <person name="Erkkila T."/>
            <person name="Frey K.G."/>
            <person name="Gibbons H.S."/>
            <person name="Gu W."/>
            <person name="Jaissle J."/>
            <person name="Johnson S.L."/>
            <person name="Koroleva G.I."/>
            <person name="Ladner J.T."/>
            <person name="Lo C.-C."/>
            <person name="Minogue T.D."/>
            <person name="Munk C."/>
            <person name="Palacios G.F."/>
            <person name="Redden C.L."/>
            <person name="Rosenzweig C.N."/>
            <person name="Scholz M.B."/>
            <person name="Teshima H."/>
            <person name="Xu Y."/>
        </authorList>
    </citation>
    <scope>NUCLEOTIDE SEQUENCE [LARGE SCALE GENOMIC DNA]</scope>
    <source>
        <strain evidence="1 2">BHP</strain>
    </source>
</reference>
<evidence type="ECO:0000313" key="2">
    <source>
        <dbReference type="Proteomes" id="UP000029389"/>
    </source>
</evidence>
<dbReference type="Proteomes" id="UP000029389">
    <property type="component" value="Unassembled WGS sequence"/>
</dbReference>
<dbReference type="EMBL" id="JMQC01000008">
    <property type="protein sequence ID" value="KFM99515.1"/>
    <property type="molecule type" value="Genomic_DNA"/>
</dbReference>
<name>A0A090Z573_9BACI</name>
<dbReference type="AlphaFoldDB" id="A0A090Z573"/>
<comment type="caution">
    <text evidence="1">The sequence shown here is derived from an EMBL/GenBank/DDBJ whole genome shotgun (WGS) entry which is preliminary data.</text>
</comment>
<sequence>MGKVLHIKVKEYEEKSSHTPFTLTLLGGLGE</sequence>
<proteinExistence type="predicted"/>
<accession>A0A090Z573</accession>